<reference evidence="16" key="1">
    <citation type="submission" date="2025-08" db="UniProtKB">
        <authorList>
            <consortium name="Ensembl"/>
        </authorList>
    </citation>
    <scope>IDENTIFICATION</scope>
</reference>
<evidence type="ECO:0000256" key="10">
    <source>
        <dbReference type="ARBA" id="ARBA00022859"/>
    </source>
</evidence>
<keyword evidence="12" id="KW-1015">Disulfide bond</keyword>
<evidence type="ECO:0000256" key="12">
    <source>
        <dbReference type="ARBA" id="ARBA00023157"/>
    </source>
</evidence>
<dbReference type="InterPro" id="IPR056861">
    <property type="entry name" value="HMCN1-like_VWA"/>
</dbReference>
<dbReference type="InterPro" id="IPR001507">
    <property type="entry name" value="ZP_dom"/>
</dbReference>
<dbReference type="PROSITE" id="PS51034">
    <property type="entry name" value="ZP_2"/>
    <property type="match status" value="1"/>
</dbReference>
<dbReference type="InterPro" id="IPR000742">
    <property type="entry name" value="EGF"/>
</dbReference>
<dbReference type="PROSITE" id="PS00682">
    <property type="entry name" value="ZP_1"/>
    <property type="match status" value="1"/>
</dbReference>
<dbReference type="GO" id="GO:0005929">
    <property type="term" value="C:cilium"/>
    <property type="evidence" value="ECO:0007669"/>
    <property type="project" value="UniProtKB-SubCell"/>
</dbReference>
<proteinExistence type="predicted"/>
<evidence type="ECO:0000256" key="1">
    <source>
        <dbReference type="ARBA" id="ARBA00004138"/>
    </source>
</evidence>
<keyword evidence="14" id="KW-0449">Lipoprotein</keyword>
<keyword evidence="9" id="KW-0732">Signal</keyword>
<dbReference type="GO" id="GO:0005886">
    <property type="term" value="C:plasma membrane"/>
    <property type="evidence" value="ECO:0007669"/>
    <property type="project" value="UniProtKB-SubCell"/>
</dbReference>
<keyword evidence="7" id="KW-0399">Innate immunity</keyword>
<dbReference type="Gene3D" id="2.60.40.3210">
    <property type="entry name" value="Zona pellucida, ZP-N domain"/>
    <property type="match status" value="1"/>
</dbReference>
<dbReference type="InterPro" id="IPR057774">
    <property type="entry name" value="D8C_UMOD/GP2/OIT3-like"/>
</dbReference>
<accession>A0A8C5Q5R7</accession>
<feature type="domain" description="ZP" evidence="15">
    <location>
        <begin position="437"/>
        <end position="695"/>
    </location>
</feature>
<dbReference type="Gene3D" id="2.40.155.10">
    <property type="entry name" value="Green fluorescent protein"/>
    <property type="match status" value="1"/>
</dbReference>
<dbReference type="GeneTree" id="ENSGT00940000156038"/>
<protein>
    <recommendedName>
        <fullName evidence="15">ZP domain-containing protein</fullName>
    </recommendedName>
</protein>
<evidence type="ECO:0000256" key="4">
    <source>
        <dbReference type="ARBA" id="ARBA00022475"/>
    </source>
</evidence>
<dbReference type="Pfam" id="PF25106">
    <property type="entry name" value="VWA_4"/>
    <property type="match status" value="1"/>
</dbReference>
<reference evidence="16" key="2">
    <citation type="submission" date="2025-09" db="UniProtKB">
        <authorList>
            <consortium name="Ensembl"/>
        </authorList>
    </citation>
    <scope>IDENTIFICATION</scope>
</reference>
<dbReference type="Ensembl" id="ENSLLET00000033887.1">
    <property type="protein sequence ID" value="ENSLLEP00000032624.1"/>
    <property type="gene ID" value="ENSLLEG00000020701.1"/>
</dbReference>
<keyword evidence="17" id="KW-1185">Reference proteome</keyword>
<evidence type="ECO:0000256" key="14">
    <source>
        <dbReference type="ARBA" id="ARBA00023288"/>
    </source>
</evidence>
<keyword evidence="13" id="KW-0325">Glycoprotein</keyword>
<dbReference type="InterPro" id="IPR055355">
    <property type="entry name" value="ZP-C"/>
</dbReference>
<comment type="subcellular location">
    <subcellularLocation>
        <location evidence="2">Apical cell membrane</location>
        <topology evidence="2">Lipid-anchor</topology>
        <topology evidence="2">GPI-anchor</topology>
    </subcellularLocation>
    <subcellularLocation>
        <location evidence="1">Cell projection</location>
        <location evidence="1">Cilium</location>
    </subcellularLocation>
    <subcellularLocation>
        <location evidence="3">Secreted</location>
    </subcellularLocation>
</comment>
<dbReference type="InterPro" id="IPR009017">
    <property type="entry name" value="GFP"/>
</dbReference>
<dbReference type="InterPro" id="IPR017977">
    <property type="entry name" value="ZP_dom_CS"/>
</dbReference>
<dbReference type="PANTHER" id="PTHR14002">
    <property type="entry name" value="ENDOGLIN/TGF-BETA RECEPTOR TYPE III"/>
    <property type="match status" value="1"/>
</dbReference>
<keyword evidence="5" id="KW-0964">Secreted</keyword>
<evidence type="ECO:0000256" key="2">
    <source>
        <dbReference type="ARBA" id="ARBA00004303"/>
    </source>
</evidence>
<evidence type="ECO:0000256" key="6">
    <source>
        <dbReference type="ARBA" id="ARBA00022536"/>
    </source>
</evidence>
<sequence>MHYSLAQLQDSTKLLNNLTFDGGLRQYTLMEFNDPTIGPLRITCSASEFVDNIANLYVYGGGDCPELSMNGLLQALEHSPPGSLFVVATDASAKDYATSATEKIFPLLDSLKAKVIFLITGLCSGENDADFLIYRNISSASSGHVLQNLYYPDYNKVVDFLEFMLWIQKNSTTKLLSEDTDASNYSTSFQVNRDFSALILSTSGTISSLQITGPSGVYPKVTKIVDQAWGSLQTIENPERGVWTIIANASGFFSIRVEGYKASGSLSTGNCSTCHSDATCKKDIFSTRCVCNDGYVGDGHTCSDYDECSDYSGGIRLPESCPSTYSCRTYSPMWLSGSHPQPADGIVDRTACANWEGNCCYWTSNVQIKACAGGYHVYKLSGTPNCNLAYCTDPNTATDSCSCGDDEECKFVDGHFGCHCKSNVGPSELQNLRPDLTCGANTITASFKRCQLEKFSLRKDTIHLTDNSCVGSPDYNTTNLISIMTLPKRGVCGNEIVKSETQVTYKNTIYLSLDTSTSIGGEDYVSILLSCVYPLDMVVSLETALNLLHGSVTINIEGTGQLLATIALYRDASYYTPYEGSEVILTSKSVLYIGVMLNGGDTDQFVLVMKNCYATPSRSASDSRRYYLIRDSCPSRQDSSIYVYENGVSRRGQFSVQLYKYIVDINVVFIHCELRVCDQTTESCTPSCSGLRSTGVRSQETTASVVVGPVLNQADPSGGSSSNHGARACVDLLTSAVLLLAGILLTDFIK</sequence>
<evidence type="ECO:0000256" key="13">
    <source>
        <dbReference type="ARBA" id="ARBA00023180"/>
    </source>
</evidence>
<organism evidence="16 17">
    <name type="scientific">Leptobrachium leishanense</name>
    <name type="common">Leishan spiny toad</name>
    <dbReference type="NCBI Taxonomy" id="445787"/>
    <lineage>
        <taxon>Eukaryota</taxon>
        <taxon>Metazoa</taxon>
        <taxon>Chordata</taxon>
        <taxon>Craniata</taxon>
        <taxon>Vertebrata</taxon>
        <taxon>Euteleostomi</taxon>
        <taxon>Amphibia</taxon>
        <taxon>Batrachia</taxon>
        <taxon>Anura</taxon>
        <taxon>Pelobatoidea</taxon>
        <taxon>Megophryidae</taxon>
        <taxon>Leptobrachium</taxon>
    </lineage>
</organism>
<keyword evidence="11" id="KW-0472">Membrane</keyword>
<dbReference type="InterPro" id="IPR042235">
    <property type="entry name" value="ZP-C_dom"/>
</dbReference>
<keyword evidence="10" id="KW-0391">Immunity</keyword>
<dbReference type="PROSITE" id="PS01186">
    <property type="entry name" value="EGF_2"/>
    <property type="match status" value="1"/>
</dbReference>
<keyword evidence="4" id="KW-1003">Cell membrane</keyword>
<name>A0A8C5Q5R7_9ANUR</name>
<evidence type="ECO:0000259" key="15">
    <source>
        <dbReference type="PROSITE" id="PS51034"/>
    </source>
</evidence>
<evidence type="ECO:0000256" key="11">
    <source>
        <dbReference type="ARBA" id="ARBA00023136"/>
    </source>
</evidence>
<evidence type="ECO:0000256" key="5">
    <source>
        <dbReference type="ARBA" id="ARBA00022525"/>
    </source>
</evidence>
<evidence type="ECO:0000313" key="16">
    <source>
        <dbReference type="Ensembl" id="ENSLLEP00000032624.1"/>
    </source>
</evidence>
<dbReference type="Pfam" id="PF23283">
    <property type="entry name" value="D8C_UMOD"/>
    <property type="match status" value="1"/>
</dbReference>
<dbReference type="OrthoDB" id="2015116at2759"/>
<dbReference type="GO" id="GO:0005576">
    <property type="term" value="C:extracellular region"/>
    <property type="evidence" value="ECO:0007669"/>
    <property type="project" value="UniProtKB-SubCell"/>
</dbReference>
<dbReference type="Gene3D" id="2.60.40.4100">
    <property type="entry name" value="Zona pellucida, ZP-C domain"/>
    <property type="match status" value="1"/>
</dbReference>
<evidence type="ECO:0000256" key="8">
    <source>
        <dbReference type="ARBA" id="ARBA00022622"/>
    </source>
</evidence>
<evidence type="ECO:0000313" key="17">
    <source>
        <dbReference type="Proteomes" id="UP000694569"/>
    </source>
</evidence>
<keyword evidence="8" id="KW-0336">GPI-anchor</keyword>
<dbReference type="SMART" id="SM00241">
    <property type="entry name" value="ZP"/>
    <property type="match status" value="1"/>
</dbReference>
<evidence type="ECO:0000256" key="3">
    <source>
        <dbReference type="ARBA" id="ARBA00004613"/>
    </source>
</evidence>
<dbReference type="Proteomes" id="UP000694569">
    <property type="component" value="Unplaced"/>
</dbReference>
<evidence type="ECO:0000256" key="7">
    <source>
        <dbReference type="ARBA" id="ARBA00022588"/>
    </source>
</evidence>
<keyword evidence="6" id="KW-0245">EGF-like domain</keyword>
<dbReference type="AlphaFoldDB" id="A0A8C5Q5R7"/>
<dbReference type="Pfam" id="PF00100">
    <property type="entry name" value="Zona_pellucida"/>
    <property type="match status" value="1"/>
</dbReference>
<dbReference type="GO" id="GO:0098552">
    <property type="term" value="C:side of membrane"/>
    <property type="evidence" value="ECO:0007669"/>
    <property type="project" value="UniProtKB-KW"/>
</dbReference>
<dbReference type="PANTHER" id="PTHR14002:SF40">
    <property type="entry name" value="UROMODULIN"/>
    <property type="match status" value="1"/>
</dbReference>
<dbReference type="FunFam" id="2.60.40.4100:FF:000001">
    <property type="entry name" value="alpha-tectorin isoform X1"/>
    <property type="match status" value="1"/>
</dbReference>
<evidence type="ECO:0000256" key="9">
    <source>
        <dbReference type="ARBA" id="ARBA00022729"/>
    </source>
</evidence>